<dbReference type="eggNOG" id="COG4942">
    <property type="taxonomic scope" value="Bacteria"/>
</dbReference>
<dbReference type="STRING" id="856793.MICA_1190"/>
<feature type="compositionally biased region" description="Basic and acidic residues" evidence="8">
    <location>
        <begin position="50"/>
        <end position="64"/>
    </location>
</feature>
<evidence type="ECO:0000256" key="3">
    <source>
        <dbReference type="ARBA" id="ARBA00022723"/>
    </source>
</evidence>
<evidence type="ECO:0000259" key="10">
    <source>
        <dbReference type="Pfam" id="PF01551"/>
    </source>
</evidence>
<keyword evidence="6" id="KW-0482">Metalloprotease</keyword>
<keyword evidence="4" id="KW-0378">Hydrolase</keyword>
<dbReference type="CDD" id="cd12797">
    <property type="entry name" value="M23_peptidase"/>
    <property type="match status" value="1"/>
</dbReference>
<dbReference type="SUPFAM" id="SSF51261">
    <property type="entry name" value="Duplicated hybrid motif"/>
    <property type="match status" value="1"/>
</dbReference>
<evidence type="ECO:0000256" key="4">
    <source>
        <dbReference type="ARBA" id="ARBA00022801"/>
    </source>
</evidence>
<sequence length="405" mass="43932">MIRSMTHITGTVMVLLFLSAAAPLPARGETAPMPGRKAEALDQLNARLKQEEARADAMKEKAQSAEEDLQSTRNEMSKLTAEVQAAESAMTAIETRIKKLQTEKDALTFRLEKDYGSISELILALQRIRRVPTETLIMRPGAPLETAQSAMLLQGILPAINTRVETVTADLNRLEDLRTSLEKDRKAAQDASADLKGKQTKLKTLLGKRETLYRQSQSDYKDQAEAVTRMAAEAKSLQDLMSKIQQAEKLAAAQRTAQAKASAAKPFRKNTPKDDGALPKAGDGRMPASGTILVHFGQNDNIGAKSEGLKLKTRPGAVVSAPMGGIVRFTGQFKNYGNMVIIEHQKGYHSLVAGMSRIDTVVGRRLNAGEPVGAMGTSGDAGTLYYELRHDGKPVDPSRKIPGLS</sequence>
<dbReference type="GO" id="GO:0004222">
    <property type="term" value="F:metalloendopeptidase activity"/>
    <property type="evidence" value="ECO:0007669"/>
    <property type="project" value="TreeGrafter"/>
</dbReference>
<dbReference type="InterPro" id="IPR050570">
    <property type="entry name" value="Cell_wall_metabolism_enzyme"/>
</dbReference>
<feature type="coiled-coil region" evidence="7">
    <location>
        <begin position="164"/>
        <end position="194"/>
    </location>
</feature>
<keyword evidence="7" id="KW-0175">Coiled coil</keyword>
<gene>
    <name evidence="11" type="ordered locus">MICA_1190</name>
</gene>
<evidence type="ECO:0000256" key="7">
    <source>
        <dbReference type="SAM" id="Coils"/>
    </source>
</evidence>
<dbReference type="GO" id="GO:0006508">
    <property type="term" value="P:proteolysis"/>
    <property type="evidence" value="ECO:0007669"/>
    <property type="project" value="UniProtKB-KW"/>
</dbReference>
<feature type="coiled-coil region" evidence="7">
    <location>
        <begin position="230"/>
        <end position="257"/>
    </location>
</feature>
<feature type="region of interest" description="Disordered" evidence="8">
    <location>
        <begin position="260"/>
        <end position="283"/>
    </location>
</feature>
<dbReference type="PANTHER" id="PTHR21666">
    <property type="entry name" value="PEPTIDASE-RELATED"/>
    <property type="match status" value="1"/>
</dbReference>
<evidence type="ECO:0000256" key="5">
    <source>
        <dbReference type="ARBA" id="ARBA00022833"/>
    </source>
</evidence>
<dbReference type="RefSeq" id="WP_014102736.1">
    <property type="nucleotide sequence ID" value="NC_016026.1"/>
</dbReference>
<keyword evidence="3" id="KW-0479">Metal-binding</keyword>
<protein>
    <submittedName>
        <fullName evidence="11">Peptidase M23 family protein</fullName>
    </submittedName>
</protein>
<comment type="cofactor">
    <cofactor evidence="1">
        <name>Zn(2+)</name>
        <dbReference type="ChEBI" id="CHEBI:29105"/>
    </cofactor>
</comment>
<reference evidence="11 12" key="1">
    <citation type="journal article" date="2011" name="BMC Genomics">
        <title>Genomic insights into an obligate epibiotic bacterial predator: Micavibrio aeruginosavorus ARL-13.</title>
        <authorList>
            <person name="Wang Z."/>
            <person name="Kadouri D."/>
            <person name="Wu M."/>
        </authorList>
    </citation>
    <scope>NUCLEOTIDE SEQUENCE [LARGE SCALE GENOMIC DNA]</scope>
    <source>
        <strain evidence="11 12">ARL-13</strain>
    </source>
</reference>
<feature type="chain" id="PRO_5003432871" evidence="9">
    <location>
        <begin position="29"/>
        <end position="405"/>
    </location>
</feature>
<evidence type="ECO:0000313" key="12">
    <source>
        <dbReference type="Proteomes" id="UP000009286"/>
    </source>
</evidence>
<dbReference type="Proteomes" id="UP000009286">
    <property type="component" value="Chromosome"/>
</dbReference>
<dbReference type="AlphaFoldDB" id="G2KPL3"/>
<proteinExistence type="predicted"/>
<keyword evidence="5" id="KW-0862">Zinc</keyword>
<evidence type="ECO:0000256" key="2">
    <source>
        <dbReference type="ARBA" id="ARBA00022670"/>
    </source>
</evidence>
<dbReference type="Gene3D" id="6.10.250.3150">
    <property type="match status" value="1"/>
</dbReference>
<dbReference type="InterPro" id="IPR016047">
    <property type="entry name" value="M23ase_b-sheet_dom"/>
</dbReference>
<dbReference type="HOGENOM" id="CLU_029425_15_0_5"/>
<dbReference type="PANTHER" id="PTHR21666:SF288">
    <property type="entry name" value="CELL DIVISION PROTEIN YTFB"/>
    <property type="match status" value="1"/>
</dbReference>
<keyword evidence="9" id="KW-0732">Signal</keyword>
<name>G2KPL3_MICAA</name>
<organism evidence="11 12">
    <name type="scientific">Micavibrio aeruginosavorus (strain ARL-13)</name>
    <dbReference type="NCBI Taxonomy" id="856793"/>
    <lineage>
        <taxon>Bacteria</taxon>
        <taxon>Pseudomonadati</taxon>
        <taxon>Bdellovibrionota</taxon>
        <taxon>Bdellovibrionia</taxon>
        <taxon>Bdellovibrionales</taxon>
        <taxon>Pseudobdellovibrionaceae</taxon>
        <taxon>Micavibrio</taxon>
    </lineage>
</organism>
<dbReference type="Gene3D" id="2.70.70.10">
    <property type="entry name" value="Glucose Permease (Domain IIA)"/>
    <property type="match status" value="1"/>
</dbReference>
<keyword evidence="2" id="KW-0645">Protease</keyword>
<feature type="region of interest" description="Disordered" evidence="8">
    <location>
        <begin position="50"/>
        <end position="82"/>
    </location>
</feature>
<evidence type="ECO:0000256" key="8">
    <source>
        <dbReference type="SAM" id="MobiDB-lite"/>
    </source>
</evidence>
<dbReference type="GO" id="GO:0046872">
    <property type="term" value="F:metal ion binding"/>
    <property type="evidence" value="ECO:0007669"/>
    <property type="project" value="UniProtKB-KW"/>
</dbReference>
<feature type="domain" description="M23ase beta-sheet core" evidence="10">
    <location>
        <begin position="306"/>
        <end position="397"/>
    </location>
</feature>
<dbReference type="EMBL" id="CP002382">
    <property type="protein sequence ID" value="AEP09513.1"/>
    <property type="molecule type" value="Genomic_DNA"/>
</dbReference>
<keyword evidence="12" id="KW-1185">Reference proteome</keyword>
<feature type="signal peptide" evidence="9">
    <location>
        <begin position="1"/>
        <end position="28"/>
    </location>
</feature>
<evidence type="ECO:0000256" key="6">
    <source>
        <dbReference type="ARBA" id="ARBA00023049"/>
    </source>
</evidence>
<dbReference type="Pfam" id="PF01551">
    <property type="entry name" value="Peptidase_M23"/>
    <property type="match status" value="1"/>
</dbReference>
<dbReference type="KEGG" id="mai:MICA_1190"/>
<accession>G2KPL3</accession>
<evidence type="ECO:0000313" key="11">
    <source>
        <dbReference type="EMBL" id="AEP09513.1"/>
    </source>
</evidence>
<evidence type="ECO:0000256" key="9">
    <source>
        <dbReference type="SAM" id="SignalP"/>
    </source>
</evidence>
<dbReference type="InterPro" id="IPR011055">
    <property type="entry name" value="Dup_hybrid_motif"/>
</dbReference>
<evidence type="ECO:0000256" key="1">
    <source>
        <dbReference type="ARBA" id="ARBA00001947"/>
    </source>
</evidence>